<evidence type="ECO:0000313" key="8">
    <source>
        <dbReference type="EMBL" id="VFR84111.1"/>
    </source>
</evidence>
<dbReference type="CDD" id="cd08422">
    <property type="entry name" value="PBP2_CrgA_like"/>
    <property type="match status" value="1"/>
</dbReference>
<dbReference type="PROSITE" id="PS50931">
    <property type="entry name" value="HTH_LYSR"/>
    <property type="match status" value="1"/>
</dbReference>
<protein>
    <submittedName>
        <fullName evidence="6">Transcriptional regulator, MerR family</fullName>
    </submittedName>
</protein>
<dbReference type="InterPro" id="IPR036388">
    <property type="entry name" value="WH-like_DNA-bd_sf"/>
</dbReference>
<dbReference type="Gene3D" id="3.40.190.290">
    <property type="match status" value="1"/>
</dbReference>
<evidence type="ECO:0000259" key="5">
    <source>
        <dbReference type="PROSITE" id="PS50931"/>
    </source>
</evidence>
<dbReference type="EMBL" id="CAADIC010000014">
    <property type="protein sequence ID" value="VFR30781.1"/>
    <property type="molecule type" value="Genomic_DNA"/>
</dbReference>
<organism evidence="6">
    <name type="scientific">plant metagenome</name>
    <dbReference type="NCBI Taxonomy" id="1297885"/>
    <lineage>
        <taxon>unclassified sequences</taxon>
        <taxon>metagenomes</taxon>
        <taxon>organismal metagenomes</taxon>
    </lineage>
</organism>
<dbReference type="Pfam" id="PF03466">
    <property type="entry name" value="LysR_substrate"/>
    <property type="match status" value="1"/>
</dbReference>
<keyword evidence="3" id="KW-0238">DNA-binding</keyword>
<dbReference type="GO" id="GO:0003700">
    <property type="term" value="F:DNA-binding transcription factor activity"/>
    <property type="evidence" value="ECO:0007669"/>
    <property type="project" value="InterPro"/>
</dbReference>
<dbReference type="EMBL" id="CAADIL010000012">
    <property type="protein sequence ID" value="VFR69849.1"/>
    <property type="molecule type" value="Genomic_DNA"/>
</dbReference>
<evidence type="ECO:0000313" key="6">
    <source>
        <dbReference type="EMBL" id="VFR30781.1"/>
    </source>
</evidence>
<dbReference type="FunFam" id="3.40.190.290:FF:000001">
    <property type="entry name" value="Transcriptional regulator, LysR family"/>
    <property type="match status" value="1"/>
</dbReference>
<dbReference type="PANTHER" id="PTHR30537">
    <property type="entry name" value="HTH-TYPE TRANSCRIPTIONAL REGULATOR"/>
    <property type="match status" value="1"/>
</dbReference>
<evidence type="ECO:0000313" key="7">
    <source>
        <dbReference type="EMBL" id="VFR69849.1"/>
    </source>
</evidence>
<comment type="similarity">
    <text evidence="1">Belongs to the LysR transcriptional regulatory family.</text>
</comment>
<dbReference type="InterPro" id="IPR036390">
    <property type="entry name" value="WH_DNA-bd_sf"/>
</dbReference>
<sequence length="317" mass="34305">MQMTAVNNAYMNGAEFEQITAFLAAVEHGGFTAASQALGRDGSILSRRVTALEKRLGVRLMERTTRRLALTEAGEAFHQRMRGTLQALQEIEQDTAAAATGVRGTLRIALPATFGRMWVAPILPAFLATYPDLVVETAFEDRYVDLVAESFDVAVRIGTLTDSRLVARRLAPSRRLLCASPAYLQAHGTPVRPADLAQHACLGFSRLASHPLWHLRDGDKATAIRIAGPLVTDDAQSLVQAAVSGAGIAMVSDWLAGPELCSGRLVPVLPDHPVENNETIYLVHPSARLVPAKTRAFSDWMTLQLDVTSWSGDISGR</sequence>
<dbReference type="InterPro" id="IPR000847">
    <property type="entry name" value="LysR_HTH_N"/>
</dbReference>
<accession>A0A484PZV2</accession>
<dbReference type="SUPFAM" id="SSF46785">
    <property type="entry name" value="Winged helix' DNA-binding domain"/>
    <property type="match status" value="1"/>
</dbReference>
<evidence type="ECO:0000256" key="2">
    <source>
        <dbReference type="ARBA" id="ARBA00023015"/>
    </source>
</evidence>
<keyword evidence="2" id="KW-0805">Transcription regulation</keyword>
<reference evidence="6" key="1">
    <citation type="submission" date="2019-03" db="EMBL/GenBank/DDBJ databases">
        <authorList>
            <person name="Danneels B."/>
        </authorList>
    </citation>
    <scope>NUCLEOTIDE SEQUENCE</scope>
</reference>
<evidence type="ECO:0000256" key="3">
    <source>
        <dbReference type="ARBA" id="ARBA00023125"/>
    </source>
</evidence>
<dbReference type="PANTHER" id="PTHR30537:SF5">
    <property type="entry name" value="HTH-TYPE TRANSCRIPTIONAL ACTIVATOR TTDR-RELATED"/>
    <property type="match status" value="1"/>
</dbReference>
<proteinExistence type="inferred from homology"/>
<dbReference type="SUPFAM" id="SSF53850">
    <property type="entry name" value="Periplasmic binding protein-like II"/>
    <property type="match status" value="1"/>
</dbReference>
<dbReference type="Pfam" id="PF00126">
    <property type="entry name" value="HTH_1"/>
    <property type="match status" value="1"/>
</dbReference>
<feature type="domain" description="HTH lysR-type" evidence="5">
    <location>
        <begin position="15"/>
        <end position="71"/>
    </location>
</feature>
<dbReference type="InterPro" id="IPR058163">
    <property type="entry name" value="LysR-type_TF_proteobact-type"/>
</dbReference>
<dbReference type="EMBL" id="CAADIJ010000024">
    <property type="protein sequence ID" value="VFR84111.1"/>
    <property type="molecule type" value="Genomic_DNA"/>
</dbReference>
<gene>
    <name evidence="6" type="ORF">ANDA3_4101</name>
    <name evidence="7" type="ORF">DAR2_3952</name>
    <name evidence="8" type="ORF">DAR3_3633</name>
</gene>
<dbReference type="Gene3D" id="1.10.10.10">
    <property type="entry name" value="Winged helix-like DNA-binding domain superfamily/Winged helix DNA-binding domain"/>
    <property type="match status" value="1"/>
</dbReference>
<keyword evidence="4" id="KW-0804">Transcription</keyword>
<name>A0A484PZV2_9ZZZZ</name>
<dbReference type="InterPro" id="IPR005119">
    <property type="entry name" value="LysR_subst-bd"/>
</dbReference>
<dbReference type="FunFam" id="1.10.10.10:FF:000001">
    <property type="entry name" value="LysR family transcriptional regulator"/>
    <property type="match status" value="1"/>
</dbReference>
<dbReference type="GO" id="GO:0006351">
    <property type="term" value="P:DNA-templated transcription"/>
    <property type="evidence" value="ECO:0007669"/>
    <property type="project" value="TreeGrafter"/>
</dbReference>
<evidence type="ECO:0000256" key="4">
    <source>
        <dbReference type="ARBA" id="ARBA00023163"/>
    </source>
</evidence>
<dbReference type="GO" id="GO:0043565">
    <property type="term" value="F:sequence-specific DNA binding"/>
    <property type="evidence" value="ECO:0007669"/>
    <property type="project" value="TreeGrafter"/>
</dbReference>
<dbReference type="AlphaFoldDB" id="A0A484PZV2"/>
<evidence type="ECO:0000256" key="1">
    <source>
        <dbReference type="ARBA" id="ARBA00009437"/>
    </source>
</evidence>